<comment type="subcellular location">
    <subcellularLocation>
        <location evidence="1">Secreted</location>
    </subcellularLocation>
</comment>
<dbReference type="InterPro" id="IPR017857">
    <property type="entry name" value="Coagulation_fac-like_Gla_dom"/>
</dbReference>
<evidence type="ECO:0000256" key="7">
    <source>
        <dbReference type="ARBA" id="ARBA00022825"/>
    </source>
</evidence>
<feature type="domain" description="Gla" evidence="15">
    <location>
        <begin position="105"/>
        <end position="151"/>
    </location>
</feature>
<evidence type="ECO:0000256" key="9">
    <source>
        <dbReference type="ARBA" id="ARBA00023180"/>
    </source>
</evidence>
<dbReference type="PROSITE" id="PS50998">
    <property type="entry name" value="GLA_2"/>
    <property type="match status" value="1"/>
</dbReference>
<evidence type="ECO:0000256" key="10">
    <source>
        <dbReference type="PROSITE-ProRule" id="PRU00076"/>
    </source>
</evidence>
<comment type="caution">
    <text evidence="10">Lacks conserved residue(s) required for the propagation of feature annotation.</text>
</comment>
<keyword evidence="7 11" id="KW-0720">Serine protease</keyword>
<evidence type="ECO:0008006" key="18">
    <source>
        <dbReference type="Google" id="ProtNLM"/>
    </source>
</evidence>
<dbReference type="CDD" id="cd00190">
    <property type="entry name" value="Tryp_SPc"/>
    <property type="match status" value="1"/>
</dbReference>
<dbReference type="InterPro" id="IPR001254">
    <property type="entry name" value="Trypsin_dom"/>
</dbReference>
<dbReference type="SUPFAM" id="SSF57196">
    <property type="entry name" value="EGF/Laminin"/>
    <property type="match status" value="1"/>
</dbReference>
<evidence type="ECO:0000256" key="8">
    <source>
        <dbReference type="ARBA" id="ARBA00023157"/>
    </source>
</evidence>
<evidence type="ECO:0000259" key="14">
    <source>
        <dbReference type="PROSITE" id="PS50240"/>
    </source>
</evidence>
<keyword evidence="9" id="KW-0325">Glycoprotein</keyword>
<evidence type="ECO:0000259" key="15">
    <source>
        <dbReference type="PROSITE" id="PS50998"/>
    </source>
</evidence>
<dbReference type="PANTHER" id="PTHR24278:SF31">
    <property type="entry name" value="COAGULATION FACTOR IX"/>
    <property type="match status" value="1"/>
</dbReference>
<sequence length="596" mass="66838">MHSLDGTLHPGDKLYDQHAFPGLTPSALPFSRSVFSSLSSGFSSSVKSRRTTDNNKMAGVCLLAFIAGILLKEYGLAAVIAEENTGAVFVSQRQADTVLRRVRRFNSGVEEMFQTANLERECREETCSMEEAREVFEDIEKTMTFWASYIDGDQCQPPPCQNGASCEDGVNNYVTEQCSVNNGGCFHFCFMKEYRPVCQCAAGYRLGPDKRSCEPTEPFSCGRVDNRFLQTQRSSNTTHSSERKDNSSDTLEDYLYEEDLMEFYDDYNLRTNDSDLSNISLASAAKIRSVRSDSSSSVNPTEIVMNIEEQSDVSEVASEKEQLQSLAFFPTLPTIIEEKKSETRIVGGNEAIPGEIPWQVSLMFHSTVLHRAQPFCGGSLLTELWVITAAHCLLPAEISKSGFFVRVGEHDVDKDEGPERDHLVAEQHIHPLYNDKKSKFNHDIALLKLASPVELSNERRPICFGPKDFIENLLRDSSSSTVSGWGRLRFQGLEATRLQKLEVPYVDRTLCKQSSRDHATVVTRYMFCAGYPIEMKDSCQGDSGGPHFTKYEGTWFLTGIVSWGENCAADGKYGVYTRVSRYYAWISQKTGLRVKN</sequence>
<dbReference type="PANTHER" id="PTHR24278">
    <property type="entry name" value="COAGULATION FACTOR"/>
    <property type="match status" value="1"/>
</dbReference>
<dbReference type="GO" id="GO:0004252">
    <property type="term" value="F:serine-type endopeptidase activity"/>
    <property type="evidence" value="ECO:0007669"/>
    <property type="project" value="InterPro"/>
</dbReference>
<keyword evidence="8" id="KW-1015">Disulfide bond</keyword>
<evidence type="ECO:0000256" key="1">
    <source>
        <dbReference type="ARBA" id="ARBA00004613"/>
    </source>
</evidence>
<dbReference type="InterPro" id="IPR000294">
    <property type="entry name" value="GLA_domain"/>
</dbReference>
<dbReference type="Gene3D" id="4.10.740.10">
    <property type="entry name" value="Coagulation Factor IX"/>
    <property type="match status" value="1"/>
</dbReference>
<dbReference type="PROSITE" id="PS00134">
    <property type="entry name" value="TRYPSIN_HIS"/>
    <property type="match status" value="1"/>
</dbReference>
<evidence type="ECO:0000256" key="3">
    <source>
        <dbReference type="ARBA" id="ARBA00022670"/>
    </source>
</evidence>
<evidence type="ECO:0000256" key="2">
    <source>
        <dbReference type="ARBA" id="ARBA00022525"/>
    </source>
</evidence>
<gene>
    <name evidence="16" type="ORF">F7725_006906</name>
</gene>
<dbReference type="Pfam" id="PF14670">
    <property type="entry name" value="FXa_inhibition"/>
    <property type="match status" value="1"/>
</dbReference>
<dbReference type="FunFam" id="4.10.740.10:FF:000001">
    <property type="entry name" value="vitamin K-dependent protein S"/>
    <property type="match status" value="1"/>
</dbReference>
<evidence type="ECO:0000313" key="17">
    <source>
        <dbReference type="Proteomes" id="UP000518266"/>
    </source>
</evidence>
<dbReference type="InterPro" id="IPR043504">
    <property type="entry name" value="Peptidase_S1_PA_chymotrypsin"/>
</dbReference>
<dbReference type="PRINTS" id="PR00001">
    <property type="entry name" value="GLABLOOD"/>
</dbReference>
<dbReference type="SUPFAM" id="SSF50494">
    <property type="entry name" value="Trypsin-like serine proteases"/>
    <property type="match status" value="1"/>
</dbReference>
<dbReference type="Gene3D" id="2.10.25.10">
    <property type="entry name" value="Laminin"/>
    <property type="match status" value="1"/>
</dbReference>
<dbReference type="EMBL" id="JAAKFY010000020">
    <property type="protein sequence ID" value="KAF3841044.1"/>
    <property type="molecule type" value="Genomic_DNA"/>
</dbReference>
<dbReference type="InterPro" id="IPR050442">
    <property type="entry name" value="Peptidase_S1_coag_factors"/>
</dbReference>
<keyword evidence="3 11" id="KW-0645">Protease</keyword>
<dbReference type="Pfam" id="PF00594">
    <property type="entry name" value="Gla"/>
    <property type="match status" value="1"/>
</dbReference>
<dbReference type="InterPro" id="IPR001314">
    <property type="entry name" value="Peptidase_S1A"/>
</dbReference>
<accession>A0A7J5XV90</accession>
<dbReference type="PRINTS" id="PR00722">
    <property type="entry name" value="CHYMOTRYPSIN"/>
</dbReference>
<evidence type="ECO:0000256" key="6">
    <source>
        <dbReference type="ARBA" id="ARBA00022801"/>
    </source>
</evidence>
<evidence type="ECO:0000259" key="13">
    <source>
        <dbReference type="PROSITE" id="PS50026"/>
    </source>
</evidence>
<keyword evidence="17" id="KW-1185">Reference proteome</keyword>
<dbReference type="AlphaFoldDB" id="A0A7J5XV90"/>
<organism evidence="16 17">
    <name type="scientific">Dissostichus mawsoni</name>
    <name type="common">Antarctic cod</name>
    <dbReference type="NCBI Taxonomy" id="36200"/>
    <lineage>
        <taxon>Eukaryota</taxon>
        <taxon>Metazoa</taxon>
        <taxon>Chordata</taxon>
        <taxon>Craniata</taxon>
        <taxon>Vertebrata</taxon>
        <taxon>Euteleostomi</taxon>
        <taxon>Actinopterygii</taxon>
        <taxon>Neopterygii</taxon>
        <taxon>Teleostei</taxon>
        <taxon>Neoteleostei</taxon>
        <taxon>Acanthomorphata</taxon>
        <taxon>Eupercaria</taxon>
        <taxon>Perciformes</taxon>
        <taxon>Notothenioidei</taxon>
        <taxon>Nototheniidae</taxon>
        <taxon>Dissostichus</taxon>
    </lineage>
</organism>
<dbReference type="InterPro" id="IPR033116">
    <property type="entry name" value="TRYPSIN_SER"/>
</dbReference>
<dbReference type="SMART" id="SM00020">
    <property type="entry name" value="Tryp_SPc"/>
    <property type="match status" value="1"/>
</dbReference>
<dbReference type="SUPFAM" id="SSF57630">
    <property type="entry name" value="GLA-domain"/>
    <property type="match status" value="1"/>
</dbReference>
<keyword evidence="2" id="KW-0964">Secreted</keyword>
<feature type="region of interest" description="Disordered" evidence="12">
    <location>
        <begin position="232"/>
        <end position="251"/>
    </location>
</feature>
<name>A0A7J5XV90_DISMA</name>
<comment type="caution">
    <text evidence="16">The sequence shown here is derived from an EMBL/GenBank/DDBJ whole genome shotgun (WGS) entry which is preliminary data.</text>
</comment>
<dbReference type="InterPro" id="IPR035972">
    <property type="entry name" value="GLA-like_dom_SF"/>
</dbReference>
<evidence type="ECO:0000256" key="11">
    <source>
        <dbReference type="RuleBase" id="RU363034"/>
    </source>
</evidence>
<evidence type="ECO:0000256" key="5">
    <source>
        <dbReference type="ARBA" id="ARBA00022729"/>
    </source>
</evidence>
<evidence type="ECO:0000256" key="4">
    <source>
        <dbReference type="ARBA" id="ARBA00022723"/>
    </source>
</evidence>
<dbReference type="InterPro" id="IPR009003">
    <property type="entry name" value="Peptidase_S1_PA"/>
</dbReference>
<feature type="domain" description="Peptidase S1" evidence="14">
    <location>
        <begin position="345"/>
        <end position="591"/>
    </location>
</feature>
<keyword evidence="5" id="KW-0732">Signal</keyword>
<dbReference type="GO" id="GO:0006508">
    <property type="term" value="P:proteolysis"/>
    <property type="evidence" value="ECO:0007669"/>
    <property type="project" value="UniProtKB-KW"/>
</dbReference>
<keyword evidence="6 11" id="KW-0378">Hydrolase</keyword>
<proteinExistence type="predicted"/>
<dbReference type="Proteomes" id="UP000518266">
    <property type="component" value="Unassembled WGS sequence"/>
</dbReference>
<dbReference type="Pfam" id="PF00089">
    <property type="entry name" value="Trypsin"/>
    <property type="match status" value="1"/>
</dbReference>
<evidence type="ECO:0000313" key="16">
    <source>
        <dbReference type="EMBL" id="KAF3841044.1"/>
    </source>
</evidence>
<keyword evidence="4" id="KW-0479">Metal-binding</keyword>
<dbReference type="Gene3D" id="2.40.10.10">
    <property type="entry name" value="Trypsin-like serine proteases"/>
    <property type="match status" value="2"/>
</dbReference>
<keyword evidence="10" id="KW-0245">EGF-like domain</keyword>
<dbReference type="SMART" id="SM00069">
    <property type="entry name" value="GLA"/>
    <property type="match status" value="1"/>
</dbReference>
<dbReference type="OrthoDB" id="8909918at2759"/>
<feature type="domain" description="EGF-like" evidence="13">
    <location>
        <begin position="151"/>
        <end position="179"/>
    </location>
</feature>
<dbReference type="GO" id="GO:0005615">
    <property type="term" value="C:extracellular space"/>
    <property type="evidence" value="ECO:0007669"/>
    <property type="project" value="TreeGrafter"/>
</dbReference>
<dbReference type="InterPro" id="IPR000742">
    <property type="entry name" value="EGF"/>
</dbReference>
<dbReference type="PROSITE" id="PS00011">
    <property type="entry name" value="GLA_1"/>
    <property type="match status" value="1"/>
</dbReference>
<evidence type="ECO:0000256" key="12">
    <source>
        <dbReference type="SAM" id="MobiDB-lite"/>
    </source>
</evidence>
<dbReference type="GO" id="GO:0005509">
    <property type="term" value="F:calcium ion binding"/>
    <property type="evidence" value="ECO:0007669"/>
    <property type="project" value="InterPro"/>
</dbReference>
<dbReference type="PROSITE" id="PS50240">
    <property type="entry name" value="TRYPSIN_DOM"/>
    <property type="match status" value="1"/>
</dbReference>
<reference evidence="16 17" key="1">
    <citation type="submission" date="2020-03" db="EMBL/GenBank/DDBJ databases">
        <title>Dissostichus mawsoni Genome sequencing and assembly.</title>
        <authorList>
            <person name="Park H."/>
        </authorList>
    </citation>
    <scope>NUCLEOTIDE SEQUENCE [LARGE SCALE GENOMIC DNA]</scope>
    <source>
        <strain evidence="16">DM0001</strain>
        <tissue evidence="16">Muscle</tissue>
    </source>
</reference>
<dbReference type="InterPro" id="IPR018114">
    <property type="entry name" value="TRYPSIN_HIS"/>
</dbReference>
<dbReference type="PROSITE" id="PS50026">
    <property type="entry name" value="EGF_3"/>
    <property type="match status" value="1"/>
</dbReference>
<dbReference type="PROSITE" id="PS00135">
    <property type="entry name" value="TRYPSIN_SER"/>
    <property type="match status" value="1"/>
</dbReference>
<protein>
    <recommendedName>
        <fullName evidence="18">Coagulation factor IX</fullName>
    </recommendedName>
</protein>
<dbReference type="FunFam" id="2.40.10.10:FF:000120">
    <property type="entry name" value="Putative serine protease"/>
    <property type="match status" value="1"/>
</dbReference>